<dbReference type="InterPro" id="IPR005119">
    <property type="entry name" value="LysR_subst-bd"/>
</dbReference>
<feature type="domain" description="HTH lysR-type" evidence="5">
    <location>
        <begin position="1"/>
        <end position="58"/>
    </location>
</feature>
<dbReference type="Pfam" id="PF03466">
    <property type="entry name" value="LysR_substrate"/>
    <property type="match status" value="1"/>
</dbReference>
<keyword evidence="2" id="KW-0805">Transcription regulation</keyword>
<gene>
    <name evidence="6" type="ORF">P8A19_22470</name>
</gene>
<reference evidence="6 7" key="1">
    <citation type="submission" date="2023-03" db="EMBL/GenBank/DDBJ databases">
        <title>Isolation and description of six Streptomyces strains from soil environments, able to metabolize different microbial glucans.</title>
        <authorList>
            <person name="Widen T."/>
            <person name="Larsbrink J."/>
        </authorList>
    </citation>
    <scope>NUCLEOTIDE SEQUENCE [LARGE SCALE GENOMIC DNA]</scope>
    <source>
        <strain evidence="6 7">Alt2</strain>
    </source>
</reference>
<organism evidence="6 7">
    <name type="scientific">Streptomyces poriferorum</name>
    <dbReference type="NCBI Taxonomy" id="2798799"/>
    <lineage>
        <taxon>Bacteria</taxon>
        <taxon>Bacillati</taxon>
        <taxon>Actinomycetota</taxon>
        <taxon>Actinomycetes</taxon>
        <taxon>Kitasatosporales</taxon>
        <taxon>Streptomycetaceae</taxon>
        <taxon>Streptomyces</taxon>
    </lineage>
</organism>
<evidence type="ECO:0000256" key="3">
    <source>
        <dbReference type="ARBA" id="ARBA00023125"/>
    </source>
</evidence>
<evidence type="ECO:0000256" key="2">
    <source>
        <dbReference type="ARBA" id="ARBA00023015"/>
    </source>
</evidence>
<dbReference type="EMBL" id="CP120988">
    <property type="protein sequence ID" value="WLQ58024.1"/>
    <property type="molecule type" value="Genomic_DNA"/>
</dbReference>
<evidence type="ECO:0000256" key="4">
    <source>
        <dbReference type="ARBA" id="ARBA00023163"/>
    </source>
</evidence>
<comment type="similarity">
    <text evidence="1">Belongs to the LysR transcriptional regulatory family.</text>
</comment>
<accession>A0ABY9IT84</accession>
<dbReference type="Proteomes" id="UP001235744">
    <property type="component" value="Chromosome"/>
</dbReference>
<protein>
    <submittedName>
        <fullName evidence="6">LysR family transcriptional regulator</fullName>
    </submittedName>
</protein>
<dbReference type="PANTHER" id="PTHR30346:SF0">
    <property type="entry name" value="HCA OPERON TRANSCRIPTIONAL ACTIVATOR HCAR"/>
    <property type="match status" value="1"/>
</dbReference>
<dbReference type="PANTHER" id="PTHR30346">
    <property type="entry name" value="TRANSCRIPTIONAL DUAL REGULATOR HCAR-RELATED"/>
    <property type="match status" value="1"/>
</dbReference>
<proteinExistence type="inferred from homology"/>
<sequence>MERQEMEAFLALAEELHFGHTARRLGLSVGRVSQLIRTLERRVGALLFERTSRRVVLTPIGARLREDLLPVHRQITAALEHAVAAGRGISGRLRVGFSSQMVARLLMRAIEAFKAVHPACEVTIQEVLLSDPYGPVRRAEVHLQVTELPLNEPDLVAGPTLLSYPRSLLVPVDHALARAESVSLEDLAGTTLLTVGGSAPQHWCDHHFPRHTPSGRPIHHGHAAVSWHEIPVLVADGQGVTLASAGAEHLHAAPGVAWVPVRDATPVLYAPIWPKQGATARVRAFVEALRTAAGQGPGAS</sequence>
<dbReference type="Pfam" id="PF00126">
    <property type="entry name" value="HTH_1"/>
    <property type="match status" value="1"/>
</dbReference>
<name>A0ABY9IT84_9ACTN</name>
<keyword evidence="7" id="KW-1185">Reference proteome</keyword>
<dbReference type="PROSITE" id="PS50931">
    <property type="entry name" value="HTH_LYSR"/>
    <property type="match status" value="1"/>
</dbReference>
<keyword evidence="3" id="KW-0238">DNA-binding</keyword>
<dbReference type="InterPro" id="IPR000847">
    <property type="entry name" value="LysR_HTH_N"/>
</dbReference>
<dbReference type="RefSeq" id="WP_219570023.1">
    <property type="nucleotide sequence ID" value="NZ_CP120988.1"/>
</dbReference>
<keyword evidence="4" id="KW-0804">Transcription</keyword>
<evidence type="ECO:0000259" key="5">
    <source>
        <dbReference type="PROSITE" id="PS50931"/>
    </source>
</evidence>
<evidence type="ECO:0000313" key="6">
    <source>
        <dbReference type="EMBL" id="WLQ58024.1"/>
    </source>
</evidence>
<evidence type="ECO:0000313" key="7">
    <source>
        <dbReference type="Proteomes" id="UP001235744"/>
    </source>
</evidence>
<evidence type="ECO:0000256" key="1">
    <source>
        <dbReference type="ARBA" id="ARBA00009437"/>
    </source>
</evidence>